<reference evidence="11" key="1">
    <citation type="submission" date="2023-05" db="EMBL/GenBank/DDBJ databases">
        <title>Mycoplasma phocimorsus sp. nov., isolated from Scandinavian patients with seal finger or septic arthritis after contact with seals.</title>
        <authorList>
            <person name="Skafte-Holm A."/>
            <person name="Pedersen T.R."/>
            <person name="Froelund M."/>
            <person name="Stegger M."/>
            <person name="Qvortrup K."/>
            <person name="Michaels D.L."/>
            <person name="Brown D.R."/>
            <person name="Jensen J.S."/>
        </authorList>
    </citation>
    <scope>NUCLEOTIDE SEQUENCE</scope>
    <source>
        <strain evidence="11">M5725</strain>
    </source>
</reference>
<keyword evidence="12" id="KW-1185">Reference proteome</keyword>
<dbReference type="Gene3D" id="2.40.50.140">
    <property type="entry name" value="Nucleic acid-binding proteins"/>
    <property type="match status" value="1"/>
</dbReference>
<dbReference type="Pfam" id="PF01336">
    <property type="entry name" value="tRNA_anti-codon"/>
    <property type="match status" value="1"/>
</dbReference>
<dbReference type="InterPro" id="IPR012340">
    <property type="entry name" value="NA-bd_OB-fold"/>
</dbReference>
<keyword evidence="3 9" id="KW-0963">Cytoplasm</keyword>
<dbReference type="AlphaFoldDB" id="A0AAJ1PSS5"/>
<evidence type="ECO:0000256" key="5">
    <source>
        <dbReference type="ARBA" id="ARBA00022741"/>
    </source>
</evidence>
<dbReference type="GO" id="GO:0004816">
    <property type="term" value="F:asparagine-tRNA ligase activity"/>
    <property type="evidence" value="ECO:0007669"/>
    <property type="project" value="UniProtKB-UniRule"/>
</dbReference>
<dbReference type="Pfam" id="PF00152">
    <property type="entry name" value="tRNA-synt_2"/>
    <property type="match status" value="1"/>
</dbReference>
<evidence type="ECO:0000256" key="4">
    <source>
        <dbReference type="ARBA" id="ARBA00022598"/>
    </source>
</evidence>
<protein>
    <recommendedName>
        <fullName evidence="9">Asparagine--tRNA ligase</fullName>
        <ecNumber evidence="9">6.1.1.22</ecNumber>
    </recommendedName>
    <alternativeName>
        <fullName evidence="9">Asparaginyl-tRNA synthetase</fullName>
        <shortName evidence="9">AsnRS</shortName>
    </alternativeName>
</protein>
<dbReference type="NCBIfam" id="TIGR00457">
    <property type="entry name" value="asnS"/>
    <property type="match status" value="1"/>
</dbReference>
<accession>A0AAJ1PSS5</accession>
<dbReference type="GO" id="GO:0005524">
    <property type="term" value="F:ATP binding"/>
    <property type="evidence" value="ECO:0007669"/>
    <property type="project" value="UniProtKB-UniRule"/>
</dbReference>
<dbReference type="CDD" id="cd04318">
    <property type="entry name" value="EcAsnRS_like_N"/>
    <property type="match status" value="1"/>
</dbReference>
<comment type="catalytic activity">
    <reaction evidence="9">
        <text>tRNA(Asn) + L-asparagine + ATP = L-asparaginyl-tRNA(Asn) + AMP + diphosphate + H(+)</text>
        <dbReference type="Rhea" id="RHEA:11180"/>
        <dbReference type="Rhea" id="RHEA-COMP:9659"/>
        <dbReference type="Rhea" id="RHEA-COMP:9674"/>
        <dbReference type="ChEBI" id="CHEBI:15378"/>
        <dbReference type="ChEBI" id="CHEBI:30616"/>
        <dbReference type="ChEBI" id="CHEBI:33019"/>
        <dbReference type="ChEBI" id="CHEBI:58048"/>
        <dbReference type="ChEBI" id="CHEBI:78442"/>
        <dbReference type="ChEBI" id="CHEBI:78515"/>
        <dbReference type="ChEBI" id="CHEBI:456215"/>
        <dbReference type="EC" id="6.1.1.22"/>
    </reaction>
</comment>
<evidence type="ECO:0000256" key="8">
    <source>
        <dbReference type="ARBA" id="ARBA00023146"/>
    </source>
</evidence>
<evidence type="ECO:0000256" key="6">
    <source>
        <dbReference type="ARBA" id="ARBA00022840"/>
    </source>
</evidence>
<keyword evidence="5 9" id="KW-0547">Nucleotide-binding</keyword>
<evidence type="ECO:0000313" key="11">
    <source>
        <dbReference type="EMBL" id="MDJ1645547.1"/>
    </source>
</evidence>
<keyword evidence="8 9" id="KW-0030">Aminoacyl-tRNA synthetase</keyword>
<dbReference type="Proteomes" id="UP001224428">
    <property type="component" value="Unassembled WGS sequence"/>
</dbReference>
<evidence type="ECO:0000256" key="1">
    <source>
        <dbReference type="ARBA" id="ARBA00008226"/>
    </source>
</evidence>
<dbReference type="FunFam" id="3.30.930.10:FF:000016">
    <property type="entry name" value="Asparagine--tRNA ligase"/>
    <property type="match status" value="1"/>
</dbReference>
<gene>
    <name evidence="9 11" type="primary">asnS</name>
    <name evidence="11" type="ORF">QLQ80_00375</name>
</gene>
<dbReference type="PROSITE" id="PS50862">
    <property type="entry name" value="AA_TRNA_LIGASE_II"/>
    <property type="match status" value="1"/>
</dbReference>
<evidence type="ECO:0000256" key="9">
    <source>
        <dbReference type="HAMAP-Rule" id="MF_00534"/>
    </source>
</evidence>
<dbReference type="InterPro" id="IPR004365">
    <property type="entry name" value="NA-bd_OB_tRNA"/>
</dbReference>
<keyword evidence="6 9" id="KW-0067">ATP-binding</keyword>
<dbReference type="InterPro" id="IPR004364">
    <property type="entry name" value="Aa-tRNA-synt_II"/>
</dbReference>
<organism evidence="11 12">
    <name type="scientific">Mycoplasma phocimorsus</name>
    <dbReference type="NCBI Taxonomy" id="3045839"/>
    <lineage>
        <taxon>Bacteria</taxon>
        <taxon>Bacillati</taxon>
        <taxon>Mycoplasmatota</taxon>
        <taxon>Mollicutes</taxon>
        <taxon>Mycoplasmataceae</taxon>
        <taxon>Mycoplasma</taxon>
    </lineage>
</organism>
<dbReference type="InterPro" id="IPR045864">
    <property type="entry name" value="aa-tRNA-synth_II/BPL/LPL"/>
</dbReference>
<dbReference type="InterPro" id="IPR002312">
    <property type="entry name" value="Asp/Asn-tRNA-synth_IIb"/>
</dbReference>
<dbReference type="InterPro" id="IPR006195">
    <property type="entry name" value="aa-tRNA-synth_II"/>
</dbReference>
<comment type="subcellular location">
    <subcellularLocation>
        <location evidence="9">Cytoplasm</location>
    </subcellularLocation>
</comment>
<evidence type="ECO:0000259" key="10">
    <source>
        <dbReference type="PROSITE" id="PS50862"/>
    </source>
</evidence>
<dbReference type="GO" id="GO:0003676">
    <property type="term" value="F:nucleic acid binding"/>
    <property type="evidence" value="ECO:0007669"/>
    <property type="project" value="InterPro"/>
</dbReference>
<dbReference type="PANTHER" id="PTHR22594">
    <property type="entry name" value="ASPARTYL/LYSYL-TRNA SYNTHETASE"/>
    <property type="match status" value="1"/>
</dbReference>
<dbReference type="SUPFAM" id="SSF50249">
    <property type="entry name" value="Nucleic acid-binding proteins"/>
    <property type="match status" value="1"/>
</dbReference>
<dbReference type="PRINTS" id="PR01042">
    <property type="entry name" value="TRNASYNTHASP"/>
</dbReference>
<evidence type="ECO:0000256" key="7">
    <source>
        <dbReference type="ARBA" id="ARBA00022917"/>
    </source>
</evidence>
<evidence type="ECO:0000256" key="3">
    <source>
        <dbReference type="ARBA" id="ARBA00022490"/>
    </source>
</evidence>
<dbReference type="InterPro" id="IPR004522">
    <property type="entry name" value="Asn-tRNA-ligase"/>
</dbReference>
<dbReference type="GO" id="GO:0005737">
    <property type="term" value="C:cytoplasm"/>
    <property type="evidence" value="ECO:0007669"/>
    <property type="project" value="UniProtKB-SubCell"/>
</dbReference>
<keyword evidence="4 9" id="KW-0436">Ligase</keyword>
<keyword evidence="7 9" id="KW-0648">Protein biosynthesis</keyword>
<comment type="similarity">
    <text evidence="1 9">Belongs to the class-II aminoacyl-tRNA synthetase family.</text>
</comment>
<evidence type="ECO:0000313" key="12">
    <source>
        <dbReference type="Proteomes" id="UP001224428"/>
    </source>
</evidence>
<dbReference type="GO" id="GO:0006421">
    <property type="term" value="P:asparaginyl-tRNA aminoacylation"/>
    <property type="evidence" value="ECO:0007669"/>
    <property type="project" value="UniProtKB-UniRule"/>
</dbReference>
<evidence type="ECO:0000256" key="2">
    <source>
        <dbReference type="ARBA" id="ARBA00011738"/>
    </source>
</evidence>
<dbReference type="PANTHER" id="PTHR22594:SF34">
    <property type="entry name" value="ASPARAGINE--TRNA LIGASE, MITOCHONDRIAL-RELATED"/>
    <property type="match status" value="1"/>
</dbReference>
<comment type="subunit">
    <text evidence="2 9">Homodimer.</text>
</comment>
<dbReference type="RefSeq" id="WP_283827096.1">
    <property type="nucleotide sequence ID" value="NZ_JASDDP010000006.1"/>
</dbReference>
<dbReference type="EMBL" id="JASDDP010000006">
    <property type="protein sequence ID" value="MDJ1645547.1"/>
    <property type="molecule type" value="Genomic_DNA"/>
</dbReference>
<dbReference type="HAMAP" id="MF_00534">
    <property type="entry name" value="Asn_tRNA_synth"/>
    <property type="match status" value="1"/>
</dbReference>
<feature type="domain" description="Aminoacyl-transfer RNA synthetases class-II family profile" evidence="10">
    <location>
        <begin position="133"/>
        <end position="437"/>
    </location>
</feature>
<dbReference type="EC" id="6.1.1.22" evidence="9"/>
<proteinExistence type="inferred from homology"/>
<comment type="caution">
    <text evidence="11">The sequence shown here is derived from an EMBL/GenBank/DDBJ whole genome shotgun (WGS) entry which is preliminary data.</text>
</comment>
<name>A0AAJ1PSS5_9MOLU</name>
<dbReference type="SUPFAM" id="SSF55681">
    <property type="entry name" value="Class II aaRS and biotin synthetases"/>
    <property type="match status" value="1"/>
</dbReference>
<dbReference type="NCBIfam" id="NF003037">
    <property type="entry name" value="PRK03932.1"/>
    <property type="match status" value="1"/>
</dbReference>
<sequence length="447" mass="51494">MVIEIFRNPEKYNKKQITLKGWVETFRSNKKIGFIELNDGSSVKNIQLVIKSDNKDFAILDELSIGSSIKVTGVIKHTPNSKQEFELVVDELKILKLAHKDYPIQKQLMNLETLREIPHVRHRTKYLRSVMLIRSSLSQNIHKYFTLKSFLNVHSPIITSNDGEGAGETFKVSSEAIENFFGNKKATLGVTGQLHAESYALGFGKVYTFAPTFRAENSNTKKHLAEFWMMEPEMAFYDLHETIQLADDMLKTVIKETLEDRKFEFEYLNEKSEGQLLEKINTYLNNELVKLDYSKAIEILKKYSDKFINNDLHFGVDLATEHERFICEEVIKGPVAIINYPKDIKAFYMHQNEDGKTVAAFDLLVPGIGEMIGGSQRECDYDKLLNRVTQLGIDKEDLDWYLNLRRWGDVQSSGFGLGFERLVMYVTGAENIRDTIPYPRTVNNLRM</sequence>
<dbReference type="Gene3D" id="3.30.930.10">
    <property type="entry name" value="Bira Bifunctional Protein, Domain 2"/>
    <property type="match status" value="1"/>
</dbReference>